<organism evidence="1 2">
    <name type="scientific">Coptotermes formosanus</name>
    <name type="common">Formosan subterranean termite</name>
    <dbReference type="NCBI Taxonomy" id="36987"/>
    <lineage>
        <taxon>Eukaryota</taxon>
        <taxon>Metazoa</taxon>
        <taxon>Ecdysozoa</taxon>
        <taxon>Arthropoda</taxon>
        <taxon>Hexapoda</taxon>
        <taxon>Insecta</taxon>
        <taxon>Pterygota</taxon>
        <taxon>Neoptera</taxon>
        <taxon>Polyneoptera</taxon>
        <taxon>Dictyoptera</taxon>
        <taxon>Blattodea</taxon>
        <taxon>Blattoidea</taxon>
        <taxon>Termitoidae</taxon>
        <taxon>Rhinotermitidae</taxon>
        <taxon>Coptotermes</taxon>
    </lineage>
</organism>
<keyword evidence="2" id="KW-1185">Reference proteome</keyword>
<accession>A0A6L2PQ04</accession>
<evidence type="ECO:0000313" key="2">
    <source>
        <dbReference type="Proteomes" id="UP000502823"/>
    </source>
</evidence>
<sequence>MHYPNTGSLKETEKEVYPNYESSSCQSCNCEGVLTSEIKTVTSILKWLKKMVTDTKKM</sequence>
<proteinExistence type="predicted"/>
<name>A0A6L2PQ04_COPFO</name>
<dbReference type="Proteomes" id="UP000502823">
    <property type="component" value="Unassembled WGS sequence"/>
</dbReference>
<comment type="caution">
    <text evidence="1">The sequence shown here is derived from an EMBL/GenBank/DDBJ whole genome shotgun (WGS) entry which is preliminary data.</text>
</comment>
<gene>
    <name evidence="1" type="ORF">Cfor_03108</name>
</gene>
<dbReference type="InParanoid" id="A0A6L2PQ04"/>
<evidence type="ECO:0000313" key="1">
    <source>
        <dbReference type="EMBL" id="GFG34711.1"/>
    </source>
</evidence>
<dbReference type="EMBL" id="BLKM01000501">
    <property type="protein sequence ID" value="GFG34711.1"/>
    <property type="molecule type" value="Genomic_DNA"/>
</dbReference>
<dbReference type="AlphaFoldDB" id="A0A6L2PQ04"/>
<protein>
    <submittedName>
        <fullName evidence="1">Uncharacterized protein</fullName>
    </submittedName>
</protein>
<reference evidence="2" key="1">
    <citation type="submission" date="2020-01" db="EMBL/GenBank/DDBJ databases">
        <title>Draft genome sequence of the Termite Coptotermes fromosanus.</title>
        <authorList>
            <person name="Itakura S."/>
            <person name="Yosikawa Y."/>
            <person name="Umezawa K."/>
        </authorList>
    </citation>
    <scope>NUCLEOTIDE SEQUENCE [LARGE SCALE GENOMIC DNA]</scope>
</reference>